<comment type="similarity">
    <text evidence="1">Belongs to the ABC transporter superfamily.</text>
</comment>
<accession>A0A7T0LKN7</accession>
<proteinExistence type="inferred from homology"/>
<dbReference type="PANTHER" id="PTHR43335:SF4">
    <property type="entry name" value="ABC TRANSPORTER, ATP-BINDING PROTEIN"/>
    <property type="match status" value="1"/>
</dbReference>
<evidence type="ECO:0000313" key="6">
    <source>
        <dbReference type="EMBL" id="QPL05564.1"/>
    </source>
</evidence>
<feature type="domain" description="ABC transporter" evidence="5">
    <location>
        <begin position="26"/>
        <end position="252"/>
    </location>
</feature>
<protein>
    <submittedName>
        <fullName evidence="6">ABC transporter ATP-binding protein</fullName>
    </submittedName>
</protein>
<evidence type="ECO:0000256" key="4">
    <source>
        <dbReference type="ARBA" id="ARBA00022840"/>
    </source>
</evidence>
<name>A0A7T0LKN7_9ACTO</name>
<dbReference type="InterPro" id="IPR017871">
    <property type="entry name" value="ABC_transporter-like_CS"/>
</dbReference>
<sequence>MTPSAVIAGSGKEAPVVAGSVTAGEADAPRLTATGLSKNYGAFRLTDVGIDVHAGRVLGFFGPNGSGKTTTLAILAGLVRPDAGSIHRVAGPSGAGRQPMSVLLDSFGHNPFLTGREHLRTVARRFGHPASRVDEVLEEAGIASAARRRIGKYSLGMRRRLSIAEVLLVDAEVVLLDEPTNGLDPDGIVWLRRVIRRMVAEGRAVLLSSHMLNEAEGLIDDAVFLLEGRVEWAGPYQDVVTAVAERYVGLRSTTNVFELAEHLAARGVDVLQAGPDELAVRVEQVPQARKAVAELGHGASIVDLGRPNLDLVYHLIRSHGLRNQEVS</sequence>
<dbReference type="Proteomes" id="UP000594637">
    <property type="component" value="Chromosome"/>
</dbReference>
<dbReference type="PROSITE" id="PS00211">
    <property type="entry name" value="ABC_TRANSPORTER_1"/>
    <property type="match status" value="1"/>
</dbReference>
<dbReference type="SMART" id="SM00382">
    <property type="entry name" value="AAA"/>
    <property type="match status" value="1"/>
</dbReference>
<evidence type="ECO:0000256" key="1">
    <source>
        <dbReference type="ARBA" id="ARBA00005417"/>
    </source>
</evidence>
<dbReference type="PANTHER" id="PTHR43335">
    <property type="entry name" value="ABC TRANSPORTER, ATP-BINDING PROTEIN"/>
    <property type="match status" value="1"/>
</dbReference>
<keyword evidence="2" id="KW-0813">Transport</keyword>
<dbReference type="EMBL" id="CP063989">
    <property type="protein sequence ID" value="QPL05564.1"/>
    <property type="molecule type" value="Genomic_DNA"/>
</dbReference>
<dbReference type="SUPFAM" id="SSF52540">
    <property type="entry name" value="P-loop containing nucleoside triphosphate hydrolases"/>
    <property type="match status" value="1"/>
</dbReference>
<dbReference type="Pfam" id="PF00005">
    <property type="entry name" value="ABC_tran"/>
    <property type="match status" value="1"/>
</dbReference>
<gene>
    <name evidence="6" type="ORF">ID810_00775</name>
</gene>
<dbReference type="InterPro" id="IPR027417">
    <property type="entry name" value="P-loop_NTPase"/>
</dbReference>
<evidence type="ECO:0000256" key="2">
    <source>
        <dbReference type="ARBA" id="ARBA00022448"/>
    </source>
</evidence>
<evidence type="ECO:0000259" key="5">
    <source>
        <dbReference type="PROSITE" id="PS50893"/>
    </source>
</evidence>
<dbReference type="PROSITE" id="PS50893">
    <property type="entry name" value="ABC_TRANSPORTER_2"/>
    <property type="match status" value="1"/>
</dbReference>
<dbReference type="GO" id="GO:0016887">
    <property type="term" value="F:ATP hydrolysis activity"/>
    <property type="evidence" value="ECO:0007669"/>
    <property type="project" value="InterPro"/>
</dbReference>
<keyword evidence="7" id="KW-1185">Reference proteome</keyword>
<evidence type="ECO:0000256" key="3">
    <source>
        <dbReference type="ARBA" id="ARBA00022741"/>
    </source>
</evidence>
<dbReference type="InterPro" id="IPR003593">
    <property type="entry name" value="AAA+_ATPase"/>
</dbReference>
<dbReference type="KEGG" id="arep:ID810_00775"/>
<dbReference type="InterPro" id="IPR003439">
    <property type="entry name" value="ABC_transporter-like_ATP-bd"/>
</dbReference>
<dbReference type="AlphaFoldDB" id="A0A7T0LKN7"/>
<reference evidence="6 7" key="1">
    <citation type="submission" date="2020-11" db="EMBL/GenBank/DDBJ databases">
        <title>Actinomyces sp. ZJ750.</title>
        <authorList>
            <person name="Zhou J."/>
        </authorList>
    </citation>
    <scope>NUCLEOTIDE SEQUENCE [LARGE SCALE GENOMIC DNA]</scope>
    <source>
        <strain evidence="6 7">ZJ750</strain>
    </source>
</reference>
<dbReference type="RefSeq" id="WP_166856997.1">
    <property type="nucleotide sequence ID" value="NZ_CP063989.1"/>
</dbReference>
<dbReference type="Gene3D" id="3.40.50.300">
    <property type="entry name" value="P-loop containing nucleotide triphosphate hydrolases"/>
    <property type="match status" value="1"/>
</dbReference>
<dbReference type="GO" id="GO:0005524">
    <property type="term" value="F:ATP binding"/>
    <property type="evidence" value="ECO:0007669"/>
    <property type="project" value="UniProtKB-KW"/>
</dbReference>
<keyword evidence="3" id="KW-0547">Nucleotide-binding</keyword>
<organism evidence="6 7">
    <name type="scientific">Actinomyces respiraculi</name>
    <dbReference type="NCBI Taxonomy" id="2744574"/>
    <lineage>
        <taxon>Bacteria</taxon>
        <taxon>Bacillati</taxon>
        <taxon>Actinomycetota</taxon>
        <taxon>Actinomycetes</taxon>
        <taxon>Actinomycetales</taxon>
        <taxon>Actinomycetaceae</taxon>
        <taxon>Actinomyces</taxon>
    </lineage>
</organism>
<keyword evidence="4 6" id="KW-0067">ATP-binding</keyword>
<evidence type="ECO:0000313" key="7">
    <source>
        <dbReference type="Proteomes" id="UP000594637"/>
    </source>
</evidence>